<name>A0A501XBW1_9BACT</name>
<feature type="transmembrane region" description="Helical" evidence="1">
    <location>
        <begin position="97"/>
        <end position="121"/>
    </location>
</feature>
<evidence type="ECO:0000313" key="3">
    <source>
        <dbReference type="Proteomes" id="UP000319776"/>
    </source>
</evidence>
<gene>
    <name evidence="2" type="ORF">FJO69_00505</name>
</gene>
<dbReference type="EMBL" id="VFSS01000001">
    <property type="protein sequence ID" value="TPE58075.1"/>
    <property type="molecule type" value="Genomic_DNA"/>
</dbReference>
<evidence type="ECO:0000256" key="1">
    <source>
        <dbReference type="SAM" id="Phobius"/>
    </source>
</evidence>
<keyword evidence="1" id="KW-0812">Transmembrane</keyword>
<keyword evidence="1" id="KW-0472">Membrane</keyword>
<dbReference type="AlphaFoldDB" id="A0A501XBW1"/>
<accession>A0A501XBW1</accession>
<protein>
    <submittedName>
        <fullName evidence="2">Uncharacterized protein</fullName>
    </submittedName>
</protein>
<keyword evidence="1" id="KW-1133">Transmembrane helix</keyword>
<proteinExistence type="predicted"/>
<dbReference type="RefSeq" id="WP_140781048.1">
    <property type="nucleotide sequence ID" value="NZ_VFSS01000001.1"/>
</dbReference>
<keyword evidence="3" id="KW-1185">Reference proteome</keyword>
<organism evidence="2 3">
    <name type="scientific">[Mycoplasma] falconis</name>
    <dbReference type="NCBI Taxonomy" id="92403"/>
    <lineage>
        <taxon>Bacteria</taxon>
        <taxon>Bacillati</taxon>
        <taxon>Mycoplasmatota</taxon>
        <taxon>Mycoplasmoidales</taxon>
        <taxon>Metamycoplasmataceae</taxon>
        <taxon>Metamycoplasma</taxon>
    </lineage>
</organism>
<feature type="transmembrane region" description="Helical" evidence="1">
    <location>
        <begin position="12"/>
        <end position="40"/>
    </location>
</feature>
<evidence type="ECO:0000313" key="2">
    <source>
        <dbReference type="EMBL" id="TPE58075.1"/>
    </source>
</evidence>
<feature type="transmembrane region" description="Helical" evidence="1">
    <location>
        <begin position="52"/>
        <end position="85"/>
    </location>
</feature>
<sequence>MTKDLKRARGAFNLNIANIVIFPIFFILFLVFAGTIFAVATTSRSEEGATALAAGVGIGLIFFWLFGIFEFGIWIAALVLTALAANIKNQEKNTKTLLWVGFGLSFVFPLIGAIIAIVGAAKLKKYLLATESTNKYY</sequence>
<reference evidence="2 3" key="1">
    <citation type="submission" date="2019-06" db="EMBL/GenBank/DDBJ databases">
        <title>Mycoplasma falconis type strain whole genome sequence.</title>
        <authorList>
            <person name="Spergser J."/>
        </authorList>
    </citation>
    <scope>NUCLEOTIDE SEQUENCE [LARGE SCALE GENOMIC DNA]</scope>
    <source>
        <strain evidence="2 3">ATCC 51372</strain>
    </source>
</reference>
<dbReference type="Proteomes" id="UP000319776">
    <property type="component" value="Unassembled WGS sequence"/>
</dbReference>
<comment type="caution">
    <text evidence="2">The sequence shown here is derived from an EMBL/GenBank/DDBJ whole genome shotgun (WGS) entry which is preliminary data.</text>
</comment>